<feature type="compositionally biased region" description="Acidic residues" evidence="1">
    <location>
        <begin position="61"/>
        <end position="73"/>
    </location>
</feature>
<organism evidence="2">
    <name type="scientific">Arundo donax</name>
    <name type="common">Giant reed</name>
    <name type="synonym">Donax arundinaceus</name>
    <dbReference type="NCBI Taxonomy" id="35708"/>
    <lineage>
        <taxon>Eukaryota</taxon>
        <taxon>Viridiplantae</taxon>
        <taxon>Streptophyta</taxon>
        <taxon>Embryophyta</taxon>
        <taxon>Tracheophyta</taxon>
        <taxon>Spermatophyta</taxon>
        <taxon>Magnoliopsida</taxon>
        <taxon>Liliopsida</taxon>
        <taxon>Poales</taxon>
        <taxon>Poaceae</taxon>
        <taxon>PACMAD clade</taxon>
        <taxon>Arundinoideae</taxon>
        <taxon>Arundineae</taxon>
        <taxon>Arundo</taxon>
    </lineage>
</organism>
<dbReference type="EMBL" id="GBRH01226839">
    <property type="protein sequence ID" value="JAD71056.1"/>
    <property type="molecule type" value="Transcribed_RNA"/>
</dbReference>
<feature type="region of interest" description="Disordered" evidence="1">
    <location>
        <begin position="40"/>
        <end position="73"/>
    </location>
</feature>
<evidence type="ECO:0000313" key="2">
    <source>
        <dbReference type="EMBL" id="JAD71056.1"/>
    </source>
</evidence>
<name>A0A0A9C678_ARUDO</name>
<accession>A0A0A9C678</accession>
<sequence>MSSVFGLDFQPVHTSDWVIVLPLSPVACQRMMIHWKTPATEEKASMDGWMNGCPVHGRQEGDEEDDEDSPTSS</sequence>
<evidence type="ECO:0000256" key="1">
    <source>
        <dbReference type="SAM" id="MobiDB-lite"/>
    </source>
</evidence>
<reference evidence="2" key="2">
    <citation type="journal article" date="2015" name="Data Brief">
        <title>Shoot transcriptome of the giant reed, Arundo donax.</title>
        <authorList>
            <person name="Barrero R.A."/>
            <person name="Guerrero F.D."/>
            <person name="Moolhuijzen P."/>
            <person name="Goolsby J.A."/>
            <person name="Tidwell J."/>
            <person name="Bellgard S.E."/>
            <person name="Bellgard M.I."/>
        </authorList>
    </citation>
    <scope>NUCLEOTIDE SEQUENCE</scope>
    <source>
        <tissue evidence="2">Shoot tissue taken approximately 20 cm above the soil surface</tissue>
    </source>
</reference>
<dbReference type="AlphaFoldDB" id="A0A0A9C678"/>
<reference evidence="2" key="1">
    <citation type="submission" date="2014-09" db="EMBL/GenBank/DDBJ databases">
        <authorList>
            <person name="Magalhaes I.L.F."/>
            <person name="Oliveira U."/>
            <person name="Santos F.R."/>
            <person name="Vidigal T.H.D.A."/>
            <person name="Brescovit A.D."/>
            <person name="Santos A.J."/>
        </authorList>
    </citation>
    <scope>NUCLEOTIDE SEQUENCE</scope>
    <source>
        <tissue evidence="2">Shoot tissue taken approximately 20 cm above the soil surface</tissue>
    </source>
</reference>
<protein>
    <submittedName>
        <fullName evidence="2">Uncharacterized protein</fullName>
    </submittedName>
</protein>
<proteinExistence type="predicted"/>